<organism evidence="1 2">
    <name type="scientific">Racocetra persica</name>
    <dbReference type="NCBI Taxonomy" id="160502"/>
    <lineage>
        <taxon>Eukaryota</taxon>
        <taxon>Fungi</taxon>
        <taxon>Fungi incertae sedis</taxon>
        <taxon>Mucoromycota</taxon>
        <taxon>Glomeromycotina</taxon>
        <taxon>Glomeromycetes</taxon>
        <taxon>Diversisporales</taxon>
        <taxon>Gigasporaceae</taxon>
        <taxon>Racocetra</taxon>
    </lineage>
</organism>
<comment type="caution">
    <text evidence="1">The sequence shown here is derived from an EMBL/GenBank/DDBJ whole genome shotgun (WGS) entry which is preliminary data.</text>
</comment>
<dbReference type="EMBL" id="CAJVQC010040582">
    <property type="protein sequence ID" value="CAG8771162.1"/>
    <property type="molecule type" value="Genomic_DNA"/>
</dbReference>
<evidence type="ECO:0000313" key="1">
    <source>
        <dbReference type="EMBL" id="CAG8771162.1"/>
    </source>
</evidence>
<sequence>EQETHIENNRESEFSESDKKLLNTFHKIMAKTRNKYCPTCEKYFLSIILYQ</sequence>
<evidence type="ECO:0000313" key="2">
    <source>
        <dbReference type="Proteomes" id="UP000789920"/>
    </source>
</evidence>
<dbReference type="Proteomes" id="UP000789920">
    <property type="component" value="Unassembled WGS sequence"/>
</dbReference>
<feature type="non-terminal residue" evidence="1">
    <location>
        <position position="1"/>
    </location>
</feature>
<keyword evidence="2" id="KW-1185">Reference proteome</keyword>
<accession>A0ACA9R039</accession>
<proteinExistence type="predicted"/>
<feature type="non-terminal residue" evidence="1">
    <location>
        <position position="51"/>
    </location>
</feature>
<protein>
    <submittedName>
        <fullName evidence="1">30822_t:CDS:1</fullName>
    </submittedName>
</protein>
<reference evidence="1" key="1">
    <citation type="submission" date="2021-06" db="EMBL/GenBank/DDBJ databases">
        <authorList>
            <person name="Kallberg Y."/>
            <person name="Tangrot J."/>
            <person name="Rosling A."/>
        </authorList>
    </citation>
    <scope>NUCLEOTIDE SEQUENCE</scope>
    <source>
        <strain evidence="1">MA461A</strain>
    </source>
</reference>
<gene>
    <name evidence="1" type="ORF">RPERSI_LOCUS16420</name>
</gene>
<name>A0ACA9R039_9GLOM</name>